<feature type="non-terminal residue" evidence="1">
    <location>
        <position position="1"/>
    </location>
</feature>
<organism evidence="1 2">
    <name type="scientific">Xenoophorus captivus</name>
    <dbReference type="NCBI Taxonomy" id="1517983"/>
    <lineage>
        <taxon>Eukaryota</taxon>
        <taxon>Metazoa</taxon>
        <taxon>Chordata</taxon>
        <taxon>Craniata</taxon>
        <taxon>Vertebrata</taxon>
        <taxon>Euteleostomi</taxon>
        <taxon>Actinopterygii</taxon>
        <taxon>Neopterygii</taxon>
        <taxon>Teleostei</taxon>
        <taxon>Neoteleostei</taxon>
        <taxon>Acanthomorphata</taxon>
        <taxon>Ovalentaria</taxon>
        <taxon>Atherinomorphae</taxon>
        <taxon>Cyprinodontiformes</taxon>
        <taxon>Goodeidae</taxon>
        <taxon>Xenoophorus</taxon>
    </lineage>
</organism>
<name>A0ABV0R6L0_9TELE</name>
<accession>A0ABV0R6L0</accession>
<dbReference type="Proteomes" id="UP001434883">
    <property type="component" value="Unassembled WGS sequence"/>
</dbReference>
<evidence type="ECO:0000313" key="1">
    <source>
        <dbReference type="EMBL" id="MEQ2203654.1"/>
    </source>
</evidence>
<sequence>TRFILLKDPAPVSDLRSLFILYTCYSNGKRSSKGSVDGVKSHLVGVWPFHRSWNGSGPDC</sequence>
<keyword evidence="2" id="KW-1185">Reference proteome</keyword>
<gene>
    <name evidence="1" type="ORF">XENOCAPTIV_001882</name>
</gene>
<reference evidence="1 2" key="1">
    <citation type="submission" date="2021-06" db="EMBL/GenBank/DDBJ databases">
        <authorList>
            <person name="Palmer J.M."/>
        </authorList>
    </citation>
    <scope>NUCLEOTIDE SEQUENCE [LARGE SCALE GENOMIC DNA]</scope>
    <source>
        <strain evidence="1 2">XC_2019</strain>
        <tissue evidence="1">Muscle</tissue>
    </source>
</reference>
<proteinExistence type="predicted"/>
<evidence type="ECO:0000313" key="2">
    <source>
        <dbReference type="Proteomes" id="UP001434883"/>
    </source>
</evidence>
<dbReference type="EMBL" id="JAHRIN010034793">
    <property type="protein sequence ID" value="MEQ2203654.1"/>
    <property type="molecule type" value="Genomic_DNA"/>
</dbReference>
<comment type="caution">
    <text evidence="1">The sequence shown here is derived from an EMBL/GenBank/DDBJ whole genome shotgun (WGS) entry which is preliminary data.</text>
</comment>
<protein>
    <submittedName>
        <fullName evidence="1">Uncharacterized protein</fullName>
    </submittedName>
</protein>